<protein>
    <submittedName>
        <fullName evidence="2">Uncharacterized protein</fullName>
    </submittedName>
</protein>
<sequence>DLFRIFDKLLQTKYISQRFARSSSSIIMSSRSTRSSASQTSTSSSATMTSIATQPSSHPFLTPGRASTISSWQLSLPERQSHSQTSLDAQAASRQAAVDAYQQLKIQAESVVHWLDAKTTFLPIHDHMTATDSFPMPTKHRVKSRLTAEVEEEWEQLPG</sequence>
<reference evidence="3" key="1">
    <citation type="journal article" date="2021" name="BMC Genomics">
        <title>Chromosome-level genome assembly and manually-curated proteome of model necrotroph Parastagonospora nodorum Sn15 reveals a genome-wide trove of candidate effector homologs, and redundancy of virulence-related functions within an accessory chromosome.</title>
        <authorList>
            <person name="Bertazzoni S."/>
            <person name="Jones D.A.B."/>
            <person name="Phan H.T."/>
            <person name="Tan K.-C."/>
            <person name="Hane J.K."/>
        </authorList>
    </citation>
    <scope>NUCLEOTIDE SEQUENCE [LARGE SCALE GENOMIC DNA]</scope>
    <source>
        <strain evidence="3">SN15 / ATCC MYA-4574 / FGSC 10173)</strain>
    </source>
</reference>
<evidence type="ECO:0000256" key="1">
    <source>
        <dbReference type="SAM" id="MobiDB-lite"/>
    </source>
</evidence>
<dbReference type="OrthoDB" id="3687409at2759"/>
<evidence type="ECO:0000313" key="2">
    <source>
        <dbReference type="EMBL" id="QRD05098.1"/>
    </source>
</evidence>
<dbReference type="Proteomes" id="UP000663193">
    <property type="component" value="Chromosome 18"/>
</dbReference>
<dbReference type="VEuPathDB" id="FungiDB:JI435_110170"/>
<keyword evidence="3" id="KW-1185">Reference proteome</keyword>
<accession>A0A7U2FH31</accession>
<feature type="non-terminal residue" evidence="2">
    <location>
        <position position="1"/>
    </location>
</feature>
<feature type="region of interest" description="Disordered" evidence="1">
    <location>
        <begin position="30"/>
        <end position="65"/>
    </location>
</feature>
<dbReference type="EMBL" id="CP069040">
    <property type="protein sequence ID" value="QRD05098.1"/>
    <property type="molecule type" value="Genomic_DNA"/>
</dbReference>
<feature type="compositionally biased region" description="Polar residues" evidence="1">
    <location>
        <begin position="55"/>
        <end position="65"/>
    </location>
</feature>
<proteinExistence type="predicted"/>
<gene>
    <name evidence="2" type="ORF">JI435_110170</name>
</gene>
<name>A0A7U2FH31_PHANO</name>
<feature type="compositionally biased region" description="Low complexity" evidence="1">
    <location>
        <begin position="30"/>
        <end position="54"/>
    </location>
</feature>
<evidence type="ECO:0000313" key="3">
    <source>
        <dbReference type="Proteomes" id="UP000663193"/>
    </source>
</evidence>
<organism evidence="2 3">
    <name type="scientific">Phaeosphaeria nodorum (strain SN15 / ATCC MYA-4574 / FGSC 10173)</name>
    <name type="common">Glume blotch fungus</name>
    <name type="synonym">Parastagonospora nodorum</name>
    <dbReference type="NCBI Taxonomy" id="321614"/>
    <lineage>
        <taxon>Eukaryota</taxon>
        <taxon>Fungi</taxon>
        <taxon>Dikarya</taxon>
        <taxon>Ascomycota</taxon>
        <taxon>Pezizomycotina</taxon>
        <taxon>Dothideomycetes</taxon>
        <taxon>Pleosporomycetidae</taxon>
        <taxon>Pleosporales</taxon>
        <taxon>Pleosporineae</taxon>
        <taxon>Phaeosphaeriaceae</taxon>
        <taxon>Parastagonospora</taxon>
    </lineage>
</organism>
<dbReference type="AlphaFoldDB" id="A0A7U2FH31"/>